<gene>
    <name evidence="15" type="ordered locus">FraEuI1c_5143</name>
</gene>
<dbReference type="InterPro" id="IPR011527">
    <property type="entry name" value="ABC1_TM_dom"/>
</dbReference>
<evidence type="ECO:0000313" key="16">
    <source>
        <dbReference type="Proteomes" id="UP000002484"/>
    </source>
</evidence>
<dbReference type="STRING" id="298654.FraEuI1c_5143"/>
<dbReference type="PANTHER" id="PTHR43394">
    <property type="entry name" value="ATP-DEPENDENT PERMEASE MDL1, MITOCHONDRIAL"/>
    <property type="match status" value="1"/>
</dbReference>
<keyword evidence="8 12" id="KW-1133">Transmembrane helix</keyword>
<feature type="domain" description="ABC transmembrane type-1" evidence="14">
    <location>
        <begin position="75"/>
        <end position="385"/>
    </location>
</feature>
<feature type="region of interest" description="Disordered" evidence="11">
    <location>
        <begin position="1"/>
        <end position="44"/>
    </location>
</feature>
<proteinExistence type="inferred from homology"/>
<dbReference type="AlphaFoldDB" id="E3J5P5"/>
<dbReference type="Proteomes" id="UP000002484">
    <property type="component" value="Chromosome"/>
</dbReference>
<evidence type="ECO:0000256" key="11">
    <source>
        <dbReference type="SAM" id="MobiDB-lite"/>
    </source>
</evidence>
<dbReference type="SUPFAM" id="SSF90123">
    <property type="entry name" value="ABC transporter transmembrane region"/>
    <property type="match status" value="1"/>
</dbReference>
<dbReference type="eggNOG" id="COG1132">
    <property type="taxonomic scope" value="Bacteria"/>
</dbReference>
<dbReference type="InterPro" id="IPR017871">
    <property type="entry name" value="ABC_transporter-like_CS"/>
</dbReference>
<keyword evidence="2" id="KW-0813">Transport</keyword>
<feature type="region of interest" description="Disordered" evidence="11">
    <location>
        <begin position="739"/>
        <end position="771"/>
    </location>
</feature>
<keyword evidence="3" id="KW-1003">Cell membrane</keyword>
<dbReference type="GO" id="GO:0015421">
    <property type="term" value="F:ABC-type oligopeptide transporter activity"/>
    <property type="evidence" value="ECO:0007669"/>
    <property type="project" value="TreeGrafter"/>
</dbReference>
<evidence type="ECO:0000256" key="1">
    <source>
        <dbReference type="ARBA" id="ARBA00004429"/>
    </source>
</evidence>
<feature type="domain" description="ABC transporter" evidence="13">
    <location>
        <begin position="490"/>
        <end position="730"/>
    </location>
</feature>
<evidence type="ECO:0000256" key="5">
    <source>
        <dbReference type="ARBA" id="ARBA00022692"/>
    </source>
</evidence>
<reference evidence="15 16" key="1">
    <citation type="submission" date="2010-10" db="EMBL/GenBank/DDBJ databases">
        <title>Complete sequence of Frankia sp. EuI1c.</title>
        <authorList>
            <consortium name="US DOE Joint Genome Institute"/>
            <person name="Lucas S."/>
            <person name="Copeland A."/>
            <person name="Lapidus A."/>
            <person name="Cheng J.-F."/>
            <person name="Bruce D."/>
            <person name="Goodwin L."/>
            <person name="Pitluck S."/>
            <person name="Chertkov O."/>
            <person name="Detter J.C."/>
            <person name="Han C."/>
            <person name="Tapia R."/>
            <person name="Land M."/>
            <person name="Hauser L."/>
            <person name="Jeffries C."/>
            <person name="Kyrpides N."/>
            <person name="Ivanova N."/>
            <person name="Mikhailova N."/>
            <person name="Beauchemin N."/>
            <person name="Sen A."/>
            <person name="Sur S.A."/>
            <person name="Gtari M."/>
            <person name="Wall L."/>
            <person name="Tisa L."/>
            <person name="Woyke T."/>
        </authorList>
    </citation>
    <scope>NUCLEOTIDE SEQUENCE [LARGE SCALE GENOMIC DNA]</scope>
    <source>
        <strain evidence="16">DSM 45817 / CECT 9037 / EuI1c</strain>
    </source>
</reference>
<dbReference type="InterPro" id="IPR039421">
    <property type="entry name" value="Type_1_exporter"/>
</dbReference>
<dbReference type="OrthoDB" id="9806127at2"/>
<name>E3J5P5_PSEI1</name>
<dbReference type="InterPro" id="IPR036640">
    <property type="entry name" value="ABC1_TM_sf"/>
</dbReference>
<dbReference type="GO" id="GO:0005524">
    <property type="term" value="F:ATP binding"/>
    <property type="evidence" value="ECO:0007669"/>
    <property type="project" value="UniProtKB-KW"/>
</dbReference>
<evidence type="ECO:0000256" key="9">
    <source>
        <dbReference type="ARBA" id="ARBA00023136"/>
    </source>
</evidence>
<evidence type="ECO:0000256" key="10">
    <source>
        <dbReference type="ARBA" id="ARBA00023455"/>
    </source>
</evidence>
<evidence type="ECO:0000256" key="4">
    <source>
        <dbReference type="ARBA" id="ARBA00022519"/>
    </source>
</evidence>
<keyword evidence="16" id="KW-1185">Reference proteome</keyword>
<dbReference type="SMART" id="SM00382">
    <property type="entry name" value="AAA"/>
    <property type="match status" value="1"/>
</dbReference>
<dbReference type="PROSITE" id="PS50893">
    <property type="entry name" value="ABC_TRANSPORTER_2"/>
    <property type="match status" value="1"/>
</dbReference>
<evidence type="ECO:0000256" key="12">
    <source>
        <dbReference type="SAM" id="Phobius"/>
    </source>
</evidence>
<evidence type="ECO:0000259" key="13">
    <source>
        <dbReference type="PROSITE" id="PS50893"/>
    </source>
</evidence>
<organism evidence="15 16">
    <name type="scientific">Pseudofrankia inefficax (strain DSM 45817 / CECT 9037 / DDB 130130 / EuI1c)</name>
    <name type="common">Frankia inefficax</name>
    <dbReference type="NCBI Taxonomy" id="298654"/>
    <lineage>
        <taxon>Bacteria</taxon>
        <taxon>Bacillati</taxon>
        <taxon>Actinomycetota</taxon>
        <taxon>Actinomycetes</taxon>
        <taxon>Frankiales</taxon>
        <taxon>Frankiaceae</taxon>
        <taxon>Pseudofrankia</taxon>
    </lineage>
</organism>
<feature type="transmembrane region" description="Helical" evidence="12">
    <location>
        <begin position="210"/>
        <end position="233"/>
    </location>
</feature>
<feature type="transmembrane region" description="Helical" evidence="12">
    <location>
        <begin position="137"/>
        <end position="162"/>
    </location>
</feature>
<keyword evidence="5 12" id="KW-0812">Transmembrane</keyword>
<dbReference type="InterPro" id="IPR003593">
    <property type="entry name" value="AAA+_ATPase"/>
</dbReference>
<evidence type="ECO:0000256" key="2">
    <source>
        <dbReference type="ARBA" id="ARBA00022448"/>
    </source>
</evidence>
<feature type="compositionally biased region" description="Low complexity" evidence="11">
    <location>
        <begin position="739"/>
        <end position="752"/>
    </location>
</feature>
<evidence type="ECO:0000256" key="3">
    <source>
        <dbReference type="ARBA" id="ARBA00022475"/>
    </source>
</evidence>
<accession>E3J5P5</accession>
<dbReference type="HOGENOM" id="CLU_000604_84_3_11"/>
<evidence type="ECO:0000256" key="7">
    <source>
        <dbReference type="ARBA" id="ARBA00022840"/>
    </source>
</evidence>
<feature type="region of interest" description="Disordered" evidence="11">
    <location>
        <begin position="416"/>
        <end position="467"/>
    </location>
</feature>
<comment type="subcellular location">
    <subcellularLocation>
        <location evidence="1">Cell inner membrane</location>
        <topology evidence="1">Multi-pass membrane protein</topology>
    </subcellularLocation>
</comment>
<feature type="compositionally biased region" description="Basic residues" evidence="11">
    <location>
        <begin position="1"/>
        <end position="10"/>
    </location>
</feature>
<keyword evidence="9 12" id="KW-0472">Membrane</keyword>
<dbReference type="Pfam" id="PF00005">
    <property type="entry name" value="ABC_tran"/>
    <property type="match status" value="1"/>
</dbReference>
<protein>
    <submittedName>
        <fullName evidence="15">ABC transporter related protein</fullName>
    </submittedName>
</protein>
<dbReference type="FunFam" id="3.40.50.300:FF:000221">
    <property type="entry name" value="Multidrug ABC transporter ATP-binding protein"/>
    <property type="match status" value="1"/>
</dbReference>
<evidence type="ECO:0000313" key="15">
    <source>
        <dbReference type="EMBL" id="ADP83132.1"/>
    </source>
</evidence>
<evidence type="ECO:0000259" key="14">
    <source>
        <dbReference type="PROSITE" id="PS50929"/>
    </source>
</evidence>
<dbReference type="Gene3D" id="3.40.50.300">
    <property type="entry name" value="P-loop containing nucleotide triphosphate hydrolases"/>
    <property type="match status" value="1"/>
</dbReference>
<dbReference type="RefSeq" id="WP_013426250.1">
    <property type="nucleotide sequence ID" value="NC_014666.1"/>
</dbReference>
<dbReference type="EMBL" id="CP002299">
    <property type="protein sequence ID" value="ADP83132.1"/>
    <property type="molecule type" value="Genomic_DNA"/>
</dbReference>
<dbReference type="InterPro" id="IPR003439">
    <property type="entry name" value="ABC_transporter-like_ATP-bd"/>
</dbReference>
<keyword evidence="4" id="KW-0997">Cell inner membrane</keyword>
<keyword evidence="7" id="KW-0067">ATP-binding</keyword>
<dbReference type="InterPro" id="IPR027417">
    <property type="entry name" value="P-loop_NTPase"/>
</dbReference>
<feature type="transmembrane region" description="Helical" evidence="12">
    <location>
        <begin position="69"/>
        <end position="90"/>
    </location>
</feature>
<dbReference type="GO" id="GO:0005886">
    <property type="term" value="C:plasma membrane"/>
    <property type="evidence" value="ECO:0007669"/>
    <property type="project" value="UniProtKB-SubCell"/>
</dbReference>
<dbReference type="GO" id="GO:0016887">
    <property type="term" value="F:ATP hydrolysis activity"/>
    <property type="evidence" value="ECO:0007669"/>
    <property type="project" value="InterPro"/>
</dbReference>
<dbReference type="PANTHER" id="PTHR43394:SF1">
    <property type="entry name" value="ATP-BINDING CASSETTE SUB-FAMILY B MEMBER 10, MITOCHONDRIAL"/>
    <property type="match status" value="1"/>
</dbReference>
<dbReference type="PROSITE" id="PS00211">
    <property type="entry name" value="ABC_TRANSPORTER_1"/>
    <property type="match status" value="1"/>
</dbReference>
<evidence type="ECO:0000256" key="8">
    <source>
        <dbReference type="ARBA" id="ARBA00022989"/>
    </source>
</evidence>
<dbReference type="PROSITE" id="PS50929">
    <property type="entry name" value="ABC_TM1F"/>
    <property type="match status" value="1"/>
</dbReference>
<dbReference type="Gene3D" id="1.20.1560.10">
    <property type="entry name" value="ABC transporter type 1, transmembrane domain"/>
    <property type="match status" value="1"/>
</dbReference>
<keyword evidence="6" id="KW-0547">Nucleotide-binding</keyword>
<dbReference type="InParanoid" id="E3J5P5"/>
<comment type="similarity">
    <text evidence="10">Belongs to the ABC transporter superfamily. Siderophore-Fe(3+) uptake transporter (SIUT) (TC 3.A.1.21) family.</text>
</comment>
<evidence type="ECO:0000256" key="6">
    <source>
        <dbReference type="ARBA" id="ARBA00022741"/>
    </source>
</evidence>
<sequence>MPGPRRRRGRGAPEPDDSGLPSGLTGPVDIPDPPPPARLPRRERFRKGVRSAVATAAGLPRVLRLCWQASPWATVMLALLTVVVGLFPALTASTARLLVDAVVHAVEIRASHRPDRADLVLPLPGSPHLATTSTTRVVFWLAVTQFVVYTVSEVLTAARSIVQRVLSDRLSLTVSTMVVAKASQLELSFFEQSESYDLLQRAADQGTRPFNTLTTFFGLLQTLVTFASMIGLLIGLNPWLGLIVLVAPIPAFVVDTRYGSWTYARSRWTSPVNRRIMYLQRLLTTDNDAKEIKLFNLGPYLVDRFRLLSANYNQRLRELSIRRQLAELGWSLVSEIARSGSYLYVALQAAAGALTLGDLTLYGTAASSVQGGVSSMLSSLTQMYENNLYVDDLYRLLAAPTEAELQAARAAGRAGLATAEPAGGQPGPGVAPPPRRPADDTLPKPSRGSALALMKPSPWTAGGPPPKPIPRSVVEAFTPTPLPVPLRGDVVFDHVSFHYPGTDRNALVDVTFEVAAGETIAIVGRNGAGKSTLIKLLCRLYSPDEGRILIDGVDIADVDADVLRSQFGAVFQDHVSFQASAAENIGLGQLDELEDRPRVEGAGVAGGADEFIRELAQGYDTSLGRWFGNGVNLSGGQWQKVALSRGFMREARILVLDEPSAALDARAEHDLFARLRALATNRTAFYISHRFSTVRQADRILFLDEGGITESGTHHELMAQGGQYAELFSLQAAAYLDDPAGATAPTGEAGPTRLPPGAPRRPGRGPDPRPR</sequence>
<dbReference type="SUPFAM" id="SSF52540">
    <property type="entry name" value="P-loop containing nucleoside triphosphate hydrolases"/>
    <property type="match status" value="1"/>
</dbReference>
<dbReference type="KEGG" id="fri:FraEuI1c_5143"/>